<dbReference type="Gene3D" id="3.55.50.10">
    <property type="entry name" value="Baseplate protein-like domains"/>
    <property type="match status" value="1"/>
</dbReference>
<dbReference type="EMBL" id="JACHCC010000001">
    <property type="protein sequence ID" value="MBB6498442.1"/>
    <property type="molecule type" value="Genomic_DNA"/>
</dbReference>
<gene>
    <name evidence="2" type="ORF">HDF25_000566</name>
</gene>
<dbReference type="Gene3D" id="2.30.110.50">
    <property type="match status" value="1"/>
</dbReference>
<reference evidence="2 3" key="1">
    <citation type="submission" date="2020-08" db="EMBL/GenBank/DDBJ databases">
        <title>Genomic Encyclopedia of Type Strains, Phase IV (KMG-V): Genome sequencing to study the core and pangenomes of soil and plant-associated prokaryotes.</title>
        <authorList>
            <person name="Whitman W."/>
        </authorList>
    </citation>
    <scope>NUCLEOTIDE SEQUENCE [LARGE SCALE GENOMIC DNA]</scope>
    <source>
        <strain evidence="2 3">M2T3</strain>
    </source>
</reference>
<dbReference type="InterPro" id="IPR006531">
    <property type="entry name" value="Gp5/Vgr_OB"/>
</dbReference>
<dbReference type="Pfam" id="PF04717">
    <property type="entry name" value="Phage_base_V"/>
    <property type="match status" value="1"/>
</dbReference>
<dbReference type="SUPFAM" id="SSF69279">
    <property type="entry name" value="Phage tail proteins"/>
    <property type="match status" value="1"/>
</dbReference>
<feature type="domain" description="Gp5/Type VI secretion system Vgr protein OB-fold" evidence="1">
    <location>
        <begin position="364"/>
        <end position="443"/>
    </location>
</feature>
<evidence type="ECO:0000259" key="1">
    <source>
        <dbReference type="Pfam" id="PF04717"/>
    </source>
</evidence>
<dbReference type="Pfam" id="PF05954">
    <property type="entry name" value="Phage_GPD"/>
    <property type="match status" value="1"/>
</dbReference>
<dbReference type="RefSeq" id="WP_184622530.1">
    <property type="nucleotide sequence ID" value="NZ_JACHCC010000001.1"/>
</dbReference>
<dbReference type="Gene3D" id="4.10.220.110">
    <property type="match status" value="1"/>
</dbReference>
<dbReference type="InterPro" id="IPR037026">
    <property type="entry name" value="Vgr_OB-fold_dom_sf"/>
</dbReference>
<organism evidence="2 3">
    <name type="scientific">Pedobacter cryoconitis</name>
    <dbReference type="NCBI Taxonomy" id="188932"/>
    <lineage>
        <taxon>Bacteria</taxon>
        <taxon>Pseudomonadati</taxon>
        <taxon>Bacteroidota</taxon>
        <taxon>Sphingobacteriia</taxon>
        <taxon>Sphingobacteriales</taxon>
        <taxon>Sphingobacteriaceae</taxon>
        <taxon>Pedobacter</taxon>
    </lineage>
</organism>
<dbReference type="Proteomes" id="UP000521017">
    <property type="component" value="Unassembled WGS sequence"/>
</dbReference>
<dbReference type="Gene3D" id="2.40.50.230">
    <property type="entry name" value="Gp5 N-terminal domain"/>
    <property type="match status" value="1"/>
</dbReference>
<proteinExistence type="predicted"/>
<dbReference type="SUPFAM" id="SSF69255">
    <property type="entry name" value="gp5 N-terminal domain-like"/>
    <property type="match status" value="1"/>
</dbReference>
<evidence type="ECO:0000313" key="3">
    <source>
        <dbReference type="Proteomes" id="UP000521017"/>
    </source>
</evidence>
<sequence length="611" mass="66973">MEKKINLEIQIDDKAIVHFNSLRITQAFNRHHEFELIINQDVIEETGSFKIDQSKAWIGKSFVVSIDQGNTAFKGVVCEVNLSQSHGLRGNLIVKGYSPTILLETGGKMLSFSDMQLDAIVKKATSGLASNDMDFAVKPAYRESLKYITQFKESNFSFINRLSSEYGEFFYYDGKVLHFGKPSDQKSVKLVHGQNLNVMNMAVRIQPMNFSYFSYRSQENTTLDTQAPDHVDGLNGFSQHALQQSSSVYDSSVNHPIKPRVENKSQLDKLAAKHKAAMASNLSDITGESTNTALNIGSIADVYVSRKIDTGAFNQDSLSKFLITEITHHIDGLSRYTNTFKGVPADTEVLPVEKVHVPQAESQVAIVTDNNDPSQTGRIKVQMLWQKNNETTDWIRVLTPDGGTSDPFTKNRGYVFIPEVGDQVIVGFRYNDPDRPFVMGSIFHGSTGGGGSDANHMKSIATRSGHLVEFNDGPSGHGITITDINKNVIHIDTAGNNITITANENMTLNSKNMQINVAENLDVMVGQNITMTASHNMSTQVGVNGQISIGADYTLNAANITEVAVNAFQSEATNITKTAAGALNMSSTEGSITKHAAKTIHNNSGEKSNLF</sequence>
<dbReference type="AlphaFoldDB" id="A0A7X0J0Z4"/>
<accession>A0A7X0J0Z4</accession>
<comment type="caution">
    <text evidence="2">The sequence shown here is derived from an EMBL/GenBank/DDBJ whole genome shotgun (WGS) entry which is preliminary data.</text>
</comment>
<evidence type="ECO:0000313" key="2">
    <source>
        <dbReference type="EMBL" id="MBB6498442.1"/>
    </source>
</evidence>
<name>A0A7X0J0Z4_9SPHI</name>
<dbReference type="SUPFAM" id="SSF69349">
    <property type="entry name" value="Phage fibre proteins"/>
    <property type="match status" value="1"/>
</dbReference>
<protein>
    <submittedName>
        <fullName evidence="2">Uncharacterized protein involved in type VI secretion and phage assembly</fullName>
    </submittedName>
</protein>